<feature type="region of interest" description="Disordered" evidence="1">
    <location>
        <begin position="1"/>
        <end position="125"/>
    </location>
</feature>
<feature type="compositionally biased region" description="Basic residues" evidence="1">
    <location>
        <begin position="86"/>
        <end position="96"/>
    </location>
</feature>
<protein>
    <submittedName>
        <fullName evidence="2">Uncharacterized protein</fullName>
    </submittedName>
</protein>
<name>A0A6A1WSM9_9ROSI</name>
<feature type="compositionally biased region" description="Basic and acidic residues" evidence="1">
    <location>
        <begin position="97"/>
        <end position="117"/>
    </location>
</feature>
<evidence type="ECO:0000313" key="2">
    <source>
        <dbReference type="EMBL" id="KAB1228345.1"/>
    </source>
</evidence>
<evidence type="ECO:0000256" key="1">
    <source>
        <dbReference type="SAM" id="MobiDB-lite"/>
    </source>
</evidence>
<comment type="caution">
    <text evidence="2">The sequence shown here is derived from an EMBL/GenBank/DDBJ whole genome shotgun (WGS) entry which is preliminary data.</text>
</comment>
<gene>
    <name evidence="2" type="ORF">CJ030_MR6G003736</name>
</gene>
<dbReference type="Proteomes" id="UP000516437">
    <property type="component" value="Unassembled WGS sequence"/>
</dbReference>
<reference evidence="2 3" key="1">
    <citation type="journal article" date="2019" name="Plant Biotechnol. J.">
        <title>The red bayberry genome and genetic basis of sex determination.</title>
        <authorList>
            <person name="Jia H.M."/>
            <person name="Jia H.J."/>
            <person name="Cai Q.L."/>
            <person name="Wang Y."/>
            <person name="Zhao H.B."/>
            <person name="Yang W.F."/>
            <person name="Wang G.Y."/>
            <person name="Li Y.H."/>
            <person name="Zhan D.L."/>
            <person name="Shen Y.T."/>
            <person name="Niu Q.F."/>
            <person name="Chang L."/>
            <person name="Qiu J."/>
            <person name="Zhao L."/>
            <person name="Xie H.B."/>
            <person name="Fu W.Y."/>
            <person name="Jin J."/>
            <person name="Li X.W."/>
            <person name="Jiao Y."/>
            <person name="Zhou C.C."/>
            <person name="Tu T."/>
            <person name="Chai C.Y."/>
            <person name="Gao J.L."/>
            <person name="Fan L.J."/>
            <person name="van de Weg E."/>
            <person name="Wang J.Y."/>
            <person name="Gao Z.S."/>
        </authorList>
    </citation>
    <scope>NUCLEOTIDE SEQUENCE [LARGE SCALE GENOMIC DNA]</scope>
    <source>
        <tissue evidence="2">Leaves</tissue>
    </source>
</reference>
<dbReference type="EMBL" id="RXIC02000001">
    <property type="protein sequence ID" value="KAB1228345.1"/>
    <property type="molecule type" value="Genomic_DNA"/>
</dbReference>
<organism evidence="2 3">
    <name type="scientific">Morella rubra</name>
    <name type="common">Chinese bayberry</name>
    <dbReference type="NCBI Taxonomy" id="262757"/>
    <lineage>
        <taxon>Eukaryota</taxon>
        <taxon>Viridiplantae</taxon>
        <taxon>Streptophyta</taxon>
        <taxon>Embryophyta</taxon>
        <taxon>Tracheophyta</taxon>
        <taxon>Spermatophyta</taxon>
        <taxon>Magnoliopsida</taxon>
        <taxon>eudicotyledons</taxon>
        <taxon>Gunneridae</taxon>
        <taxon>Pentapetalae</taxon>
        <taxon>rosids</taxon>
        <taxon>fabids</taxon>
        <taxon>Fagales</taxon>
        <taxon>Myricaceae</taxon>
        <taxon>Morella</taxon>
    </lineage>
</organism>
<proteinExistence type="predicted"/>
<dbReference type="AlphaFoldDB" id="A0A6A1WSM9"/>
<accession>A0A6A1WSM9</accession>
<sequence>MTKDQSSTGGEEASKAAEATAAEEEGLESTTVAGEEWLESTTVPVGDRGAEDAGGSATGVEEGGEGSATEETQQRAPQTKGQMRQTKQKTRKKRKCPTAEHPHQREGELSDAGEKPRVLRSVALA</sequence>
<feature type="compositionally biased region" description="Low complexity" evidence="1">
    <location>
        <begin position="1"/>
        <end position="20"/>
    </location>
</feature>
<evidence type="ECO:0000313" key="3">
    <source>
        <dbReference type="Proteomes" id="UP000516437"/>
    </source>
</evidence>
<keyword evidence="3" id="KW-1185">Reference proteome</keyword>